<evidence type="ECO:0000256" key="1">
    <source>
        <dbReference type="ARBA" id="ARBA00010641"/>
    </source>
</evidence>
<dbReference type="NCBIfam" id="NF008889">
    <property type="entry name" value="PRK11924.1-1"/>
    <property type="match status" value="1"/>
</dbReference>
<dbReference type="SUPFAM" id="SSF88946">
    <property type="entry name" value="Sigma2 domain of RNA polymerase sigma factors"/>
    <property type="match status" value="1"/>
</dbReference>
<dbReference type="InterPro" id="IPR013249">
    <property type="entry name" value="RNA_pol_sigma70_r4_t2"/>
</dbReference>
<dbReference type="NCBIfam" id="TIGR02937">
    <property type="entry name" value="sigma70-ECF"/>
    <property type="match status" value="1"/>
</dbReference>
<evidence type="ECO:0000256" key="3">
    <source>
        <dbReference type="ARBA" id="ARBA00023082"/>
    </source>
</evidence>
<reference evidence="8" key="1">
    <citation type="submission" date="2016-10" db="EMBL/GenBank/DDBJ databases">
        <authorList>
            <person name="Varghese N."/>
            <person name="Submissions S."/>
        </authorList>
    </citation>
    <scope>NUCLEOTIDE SEQUENCE [LARGE SCALE GENOMIC DNA]</scope>
    <source>
        <strain evidence="8">ATCC 23835</strain>
    </source>
</reference>
<dbReference type="InterPro" id="IPR007627">
    <property type="entry name" value="RNA_pol_sigma70_r2"/>
</dbReference>
<dbReference type="InterPro" id="IPR014284">
    <property type="entry name" value="RNA_pol_sigma-70_dom"/>
</dbReference>
<keyword evidence="8" id="KW-1185">Reference proteome</keyword>
<keyword evidence="2" id="KW-0805">Transcription regulation</keyword>
<name>A0A1H1X994_9PSED</name>
<organism evidence="7 8">
    <name type="scientific">Pseudomonas asplenii</name>
    <dbReference type="NCBI Taxonomy" id="53407"/>
    <lineage>
        <taxon>Bacteria</taxon>
        <taxon>Pseudomonadati</taxon>
        <taxon>Pseudomonadota</taxon>
        <taxon>Gammaproteobacteria</taxon>
        <taxon>Pseudomonadales</taxon>
        <taxon>Pseudomonadaceae</taxon>
        <taxon>Pseudomonas</taxon>
    </lineage>
</organism>
<dbReference type="FunFam" id="1.10.10.10:FF:000427">
    <property type="entry name" value="RNA polymerase sigma factor"/>
    <property type="match status" value="1"/>
</dbReference>
<dbReference type="PANTHER" id="PTHR43133:SF63">
    <property type="entry name" value="RNA POLYMERASE SIGMA FACTOR FECI-RELATED"/>
    <property type="match status" value="1"/>
</dbReference>
<feature type="domain" description="RNA polymerase sigma factor 70 region 4 type 2" evidence="6">
    <location>
        <begin position="112"/>
        <end position="164"/>
    </location>
</feature>
<sequence length="174" mass="19673">MAATDSRIRSDLLTMVFRSDYSWLTSRLRYKLGCRYNAEDVASEAFTQLAAMPTLQEVKEPRAMLTTIANRVMYELSRRRDLERAYMEALALAPEACHPSPEEQHLLMESLLAVDKALEGLSVNARSAFLYSQLDGLTYAQIGELLGVSAARVRQYMVKALRCCYEAARHEQGI</sequence>
<dbReference type="GO" id="GO:0003677">
    <property type="term" value="F:DNA binding"/>
    <property type="evidence" value="ECO:0007669"/>
    <property type="project" value="InterPro"/>
</dbReference>
<dbReference type="GO" id="GO:0016987">
    <property type="term" value="F:sigma factor activity"/>
    <property type="evidence" value="ECO:0007669"/>
    <property type="project" value="UniProtKB-KW"/>
</dbReference>
<dbReference type="EMBL" id="LT629777">
    <property type="protein sequence ID" value="SDT05189.1"/>
    <property type="molecule type" value="Genomic_DNA"/>
</dbReference>
<dbReference type="GO" id="GO:0006352">
    <property type="term" value="P:DNA-templated transcription initiation"/>
    <property type="evidence" value="ECO:0007669"/>
    <property type="project" value="InterPro"/>
</dbReference>
<comment type="similarity">
    <text evidence="1">Belongs to the sigma-70 factor family. ECF subfamily.</text>
</comment>
<dbReference type="PANTHER" id="PTHR43133">
    <property type="entry name" value="RNA POLYMERASE ECF-TYPE SIGMA FACTO"/>
    <property type="match status" value="1"/>
</dbReference>
<accession>A0A1H1X994</accession>
<dbReference type="Proteomes" id="UP000199524">
    <property type="component" value="Chromosome I"/>
</dbReference>
<dbReference type="InterPro" id="IPR013324">
    <property type="entry name" value="RNA_pol_sigma_r3/r4-like"/>
</dbReference>
<evidence type="ECO:0000256" key="4">
    <source>
        <dbReference type="ARBA" id="ARBA00023163"/>
    </source>
</evidence>
<evidence type="ECO:0000313" key="7">
    <source>
        <dbReference type="EMBL" id="SDT05189.1"/>
    </source>
</evidence>
<dbReference type="Pfam" id="PF04542">
    <property type="entry name" value="Sigma70_r2"/>
    <property type="match status" value="1"/>
</dbReference>
<dbReference type="CDD" id="cd06171">
    <property type="entry name" value="Sigma70_r4"/>
    <property type="match status" value="1"/>
</dbReference>
<dbReference type="Gene3D" id="1.10.10.10">
    <property type="entry name" value="Winged helix-like DNA-binding domain superfamily/Winged helix DNA-binding domain"/>
    <property type="match status" value="1"/>
</dbReference>
<proteinExistence type="inferred from homology"/>
<dbReference type="AlphaFoldDB" id="A0A1H1X994"/>
<dbReference type="InterPro" id="IPR013325">
    <property type="entry name" value="RNA_pol_sigma_r2"/>
</dbReference>
<dbReference type="Pfam" id="PF08281">
    <property type="entry name" value="Sigma70_r4_2"/>
    <property type="match status" value="1"/>
</dbReference>
<evidence type="ECO:0000256" key="2">
    <source>
        <dbReference type="ARBA" id="ARBA00023015"/>
    </source>
</evidence>
<gene>
    <name evidence="7" type="ORF">SAMN05216598_3776</name>
</gene>
<dbReference type="SUPFAM" id="SSF88659">
    <property type="entry name" value="Sigma3 and sigma4 domains of RNA polymerase sigma factors"/>
    <property type="match status" value="1"/>
</dbReference>
<keyword evidence="4" id="KW-0804">Transcription</keyword>
<dbReference type="InterPro" id="IPR039425">
    <property type="entry name" value="RNA_pol_sigma-70-like"/>
</dbReference>
<evidence type="ECO:0000259" key="6">
    <source>
        <dbReference type="Pfam" id="PF08281"/>
    </source>
</evidence>
<evidence type="ECO:0000259" key="5">
    <source>
        <dbReference type="Pfam" id="PF04542"/>
    </source>
</evidence>
<protein>
    <submittedName>
        <fullName evidence="7">RNA polymerase sigma-70 factor, ECF subfamily</fullName>
    </submittedName>
</protein>
<keyword evidence="3" id="KW-0731">Sigma factor</keyword>
<evidence type="ECO:0000313" key="8">
    <source>
        <dbReference type="Proteomes" id="UP000199524"/>
    </source>
</evidence>
<feature type="domain" description="RNA polymerase sigma-70 region 2" evidence="5">
    <location>
        <begin position="17"/>
        <end position="81"/>
    </location>
</feature>
<dbReference type="InterPro" id="IPR036388">
    <property type="entry name" value="WH-like_DNA-bd_sf"/>
</dbReference>